<keyword evidence="2" id="KW-1185">Reference proteome</keyword>
<evidence type="ECO:0000313" key="2">
    <source>
        <dbReference type="Proteomes" id="UP001172386"/>
    </source>
</evidence>
<protein>
    <submittedName>
        <fullName evidence="1">Uncharacterized protein</fullName>
    </submittedName>
</protein>
<accession>A0ACC2ZUL3</accession>
<name>A0ACC2ZUL3_9EURO</name>
<dbReference type="EMBL" id="JAPDRQ010000269">
    <property type="protein sequence ID" value="KAJ9651250.1"/>
    <property type="molecule type" value="Genomic_DNA"/>
</dbReference>
<organism evidence="1 2">
    <name type="scientific">Neophaeococcomyces mojaviensis</name>
    <dbReference type="NCBI Taxonomy" id="3383035"/>
    <lineage>
        <taxon>Eukaryota</taxon>
        <taxon>Fungi</taxon>
        <taxon>Dikarya</taxon>
        <taxon>Ascomycota</taxon>
        <taxon>Pezizomycotina</taxon>
        <taxon>Eurotiomycetes</taxon>
        <taxon>Chaetothyriomycetidae</taxon>
        <taxon>Chaetothyriales</taxon>
        <taxon>Chaetothyriales incertae sedis</taxon>
        <taxon>Neophaeococcomyces</taxon>
    </lineage>
</organism>
<reference evidence="1" key="1">
    <citation type="submission" date="2022-10" db="EMBL/GenBank/DDBJ databases">
        <title>Culturing micro-colonial fungi from biological soil crusts in the Mojave desert and describing Neophaeococcomyces mojavensis, and introducing the new genera and species Taxawa tesnikishii.</title>
        <authorList>
            <person name="Kurbessoian T."/>
            <person name="Stajich J.E."/>
        </authorList>
    </citation>
    <scope>NUCLEOTIDE SEQUENCE</scope>
    <source>
        <strain evidence="1">JES_112</strain>
    </source>
</reference>
<gene>
    <name evidence="1" type="ORF">H2198_009457</name>
</gene>
<evidence type="ECO:0000313" key="1">
    <source>
        <dbReference type="EMBL" id="KAJ9651250.1"/>
    </source>
</evidence>
<proteinExistence type="predicted"/>
<comment type="caution">
    <text evidence="1">The sequence shown here is derived from an EMBL/GenBank/DDBJ whole genome shotgun (WGS) entry which is preliminary data.</text>
</comment>
<sequence length="906" mass="98319">MPLLESAEAFQPHLLYAAHTLIARNETGNSTSGSGLSSAERPPVYKVIGLSLAVASGLFIGVSFVLKKVGLLRANVKYNEEAGEGYGYLKNAYWWGGMTLMIVGEICNFVAYAFTDAILVTPLGALSVVVTTVLSAIFLKERLSFVGKVGCFNCIIGSVVIVLNAPEQSAVADIQQMKGYVIAPGFLSYAGVIIIGSAFIALWVGPRYGKKSMFVYLSVCSFIGGLSVVATQGLGAAVVAQTNKGNQFNQWFLYVLLVFVIATLLTEIIYLNKALNIFNAALVTPTYYVFFTSTTIITSAILFRGFHGTAVTVTTVVMGFLQICAGVVLLQLSKSAKDVPDAAIFKGDLDQVREVAEQEHPETEPKADAIRGAASIVRRLSTPRRHMEQAEARRLREEKMADLQPLNENEVVEWDGLRRRKTVIGSGPTSSPTVRRRTVHPPLGMAHIPEENGSPDSEPRGVVENFKRRAQTMIPTGQARHGQAETASPVHPVALTDIKFKGSDANSPALPYGPGSFEEAQEHIYGHPVSKGRKPVPSPRSKPLPDAPAPSPGFLNVEGAKRQFSFSNMFRHSPRQSGYSTDTTTYARPTTASSHAERKAMKNATEEERLGLVQGDSSRGLLSHNFDSSPEHSRDQAPRIARTVSSPESSVYYSNSQHHHRSDSPDAISDPGARSDDDNPYQTSDPSYMQPFRSLSNDPSPQTSIIPGDQQTGTPRPPSRRRPSPPAVYTPPPIPPTHARDFAQSNEQISQLPSLAPPSQPSVRRVTIGSRALSDQNINETTARSTSVLEPPIQFLPSMRDRSVTHHSSSISSAGPSYEDVTQGSVSAPNLLSAATTLPAPSRGRGATVEESHTVNSGSASPERRRQESQNGSKERFVEQSAREREERRARAQKRMSMGRQSTDFS</sequence>
<dbReference type="Proteomes" id="UP001172386">
    <property type="component" value="Unassembled WGS sequence"/>
</dbReference>